<sequence>MGRRRDKELPKKDGVVTRWQCSMTLLAIVLDGVAGSVRWLVTGTVGGASGGMRMSLTEIGDWGIKNYGERGVLLDREEK</sequence>
<reference evidence="1 3" key="1">
    <citation type="submission" date="2024-02" db="EMBL/GenBank/DDBJ databases">
        <authorList>
            <person name="Vignale AGUSTIN F."/>
            <person name="Sosa J E."/>
            <person name="Modenutti C."/>
        </authorList>
    </citation>
    <scope>NUCLEOTIDE SEQUENCE [LARGE SCALE GENOMIC DNA]</scope>
</reference>
<evidence type="ECO:0000313" key="2">
    <source>
        <dbReference type="EMBL" id="CAK9154592.1"/>
    </source>
</evidence>
<protein>
    <submittedName>
        <fullName evidence="1">Uncharacterized protein</fullName>
    </submittedName>
</protein>
<name>A0ABC8SBK3_9AQUA</name>
<proteinExistence type="predicted"/>
<evidence type="ECO:0000313" key="1">
    <source>
        <dbReference type="EMBL" id="CAK9154591.1"/>
    </source>
</evidence>
<keyword evidence="3" id="KW-1185">Reference proteome</keyword>
<dbReference type="AlphaFoldDB" id="A0ABC8SBK3"/>
<dbReference type="EMBL" id="CAUOFW020002547">
    <property type="protein sequence ID" value="CAK9154591.1"/>
    <property type="molecule type" value="Genomic_DNA"/>
</dbReference>
<accession>A0ABC8SBK3</accession>
<gene>
    <name evidence="1" type="ORF">ILEXP_LOCUS22924</name>
    <name evidence="2" type="ORF">ILEXP_LOCUS22925</name>
</gene>
<dbReference type="EMBL" id="CAUOFW020002547">
    <property type="protein sequence ID" value="CAK9154592.1"/>
    <property type="molecule type" value="Genomic_DNA"/>
</dbReference>
<comment type="caution">
    <text evidence="1">The sequence shown here is derived from an EMBL/GenBank/DDBJ whole genome shotgun (WGS) entry which is preliminary data.</text>
</comment>
<dbReference type="Proteomes" id="UP001642360">
    <property type="component" value="Unassembled WGS sequence"/>
</dbReference>
<organism evidence="1 3">
    <name type="scientific">Ilex paraguariensis</name>
    <name type="common">yerba mate</name>
    <dbReference type="NCBI Taxonomy" id="185542"/>
    <lineage>
        <taxon>Eukaryota</taxon>
        <taxon>Viridiplantae</taxon>
        <taxon>Streptophyta</taxon>
        <taxon>Embryophyta</taxon>
        <taxon>Tracheophyta</taxon>
        <taxon>Spermatophyta</taxon>
        <taxon>Magnoliopsida</taxon>
        <taxon>eudicotyledons</taxon>
        <taxon>Gunneridae</taxon>
        <taxon>Pentapetalae</taxon>
        <taxon>asterids</taxon>
        <taxon>campanulids</taxon>
        <taxon>Aquifoliales</taxon>
        <taxon>Aquifoliaceae</taxon>
        <taxon>Ilex</taxon>
    </lineage>
</organism>
<evidence type="ECO:0000313" key="3">
    <source>
        <dbReference type="Proteomes" id="UP001642360"/>
    </source>
</evidence>